<dbReference type="Proteomes" id="UP000002675">
    <property type="component" value="Chromosome II"/>
</dbReference>
<dbReference type="AlphaFoldDB" id="Q7MFZ1"/>
<proteinExistence type="predicted"/>
<dbReference type="KEGG" id="vvy:VVA0178"/>
<accession>Q7MFZ1</accession>
<gene>
    <name evidence="1" type="ordered locus">VVA0178</name>
</gene>
<dbReference type="EMBL" id="BA000038">
    <property type="protein sequence ID" value="BAC96204.1"/>
    <property type="molecule type" value="Genomic_DNA"/>
</dbReference>
<evidence type="ECO:0000313" key="2">
    <source>
        <dbReference type="Proteomes" id="UP000002675"/>
    </source>
</evidence>
<organism evidence="1 2">
    <name type="scientific">Vibrio vulnificus (strain YJ016)</name>
    <dbReference type="NCBI Taxonomy" id="196600"/>
    <lineage>
        <taxon>Bacteria</taxon>
        <taxon>Pseudomonadati</taxon>
        <taxon>Pseudomonadota</taxon>
        <taxon>Gammaproteobacteria</taxon>
        <taxon>Vibrionales</taxon>
        <taxon>Vibrionaceae</taxon>
        <taxon>Vibrio</taxon>
    </lineage>
</organism>
<protein>
    <submittedName>
        <fullName evidence="1">Uncharacterized protein</fullName>
    </submittedName>
</protein>
<reference evidence="1 2" key="1">
    <citation type="journal article" date="2003" name="Genome Res.">
        <title>Comparative genome analysis of Vibrio vulnificus, a marine pathogen.</title>
        <authorList>
            <person name="Chen C.Y."/>
            <person name="Wu K.M."/>
            <person name="Chang Y.C."/>
            <person name="Chang C.H."/>
            <person name="Tsai H.C."/>
            <person name="Liao T.L."/>
            <person name="Liu Y.M."/>
            <person name="Chen H.J."/>
            <person name="Shen A.B."/>
            <person name="Li J.C."/>
            <person name="Su T.L."/>
            <person name="Shao C.P."/>
            <person name="Lee C.T."/>
            <person name="Hor L.I."/>
            <person name="Tsai S.F."/>
        </authorList>
    </citation>
    <scope>NUCLEOTIDE SEQUENCE [LARGE SCALE GENOMIC DNA]</scope>
    <source>
        <strain evidence="1 2">YJ016</strain>
    </source>
</reference>
<sequence>MLINSISSMSSAYKIGFSSKTINKILNNDIFPLIKITISPLMTFAFSFMDLSNKLVIANINTKLKIHCLRSNAHFIQKNETYLGFVA</sequence>
<dbReference type="HOGENOM" id="CLU_2482496_0_0_6"/>
<name>Q7MFZ1_VIBVY</name>
<evidence type="ECO:0000313" key="1">
    <source>
        <dbReference type="EMBL" id="BAC96204.1"/>
    </source>
</evidence>